<feature type="compositionally biased region" description="Low complexity" evidence="1">
    <location>
        <begin position="457"/>
        <end position="475"/>
    </location>
</feature>
<dbReference type="GO" id="GO:0030466">
    <property type="term" value="P:silent mating-type cassette heterochromatin formation"/>
    <property type="evidence" value="ECO:0007669"/>
    <property type="project" value="TreeGrafter"/>
</dbReference>
<feature type="region of interest" description="Disordered" evidence="1">
    <location>
        <begin position="689"/>
        <end position="764"/>
    </location>
</feature>
<evidence type="ECO:0000259" key="5">
    <source>
        <dbReference type="Pfam" id="PF16761"/>
    </source>
</evidence>
<evidence type="ECO:0000313" key="6">
    <source>
        <dbReference type="EMBL" id="KAB5594935.1"/>
    </source>
</evidence>
<feature type="transmembrane region" description="Helical" evidence="2">
    <location>
        <begin position="157"/>
        <end position="180"/>
    </location>
</feature>
<keyword evidence="2" id="KW-0472">Membrane</keyword>
<dbReference type="OrthoDB" id="2421327at2759"/>
<dbReference type="Pfam" id="PF13023">
    <property type="entry name" value="HD_3"/>
    <property type="match status" value="1"/>
</dbReference>
<evidence type="ECO:0000256" key="2">
    <source>
        <dbReference type="SAM" id="Phobius"/>
    </source>
</evidence>
<keyword evidence="2" id="KW-1133">Transmembrane helix</keyword>
<dbReference type="Gene3D" id="1.10.3210.10">
    <property type="entry name" value="Hypothetical protein af1432"/>
    <property type="match status" value="1"/>
</dbReference>
<accession>A0A5N5QT53</accession>
<feature type="domain" description="Cryptic loci regulator 2 N-terminal" evidence="5">
    <location>
        <begin position="790"/>
        <end position="856"/>
    </location>
</feature>
<feature type="transmembrane region" description="Helical" evidence="2">
    <location>
        <begin position="225"/>
        <end position="245"/>
    </location>
</feature>
<proteinExistence type="predicted"/>
<sequence length="1385" mass="151451">MMAVVHDLAEAVVGDIAPWEGVSKADKMKREREGMKSMLSDMLHDSPGANRIKELWEEYENQATPEALFVKDLDRLEMALQAAEYERLHSNGPDRLQSFFDSSLPNIRHREVSQWGKDLGEARNQYWGKTSGLRLTIQRLNTFFTYFFMFHAFELRFVTIILVVLGQGVLSLLSIANVVLGSLTGSLAALPIFIVATNAAMGLAITVIMALDYMQRSPLSVLSEIILYGAAGVVDLISAIATLFFNMGGALCQARPAGDPWNTCGAHFAVVALLWTTAFLLLAYAIALLCIAKRQSSLPPEKGSVWRQTVKGTSWAGQTYSANNLPGRRLRKRAPLDIESLRRVVADENSHILARQMGSVASSPPLATPSRPVLPPLALSSSAGFGERMGYFRRDARGEYIVSTPTIRRESPQEISRHVLMVEVGPRRPSFPDLPNPFSPQPALSPRFSVQPDNTISHSRASSNSSGKSSGSDPGFVGVGASPEVQRRTLRISAPISFTSSPIRGGQQRPFHVPASINPSSVQFLGSPRFPAQSSWPPNAPIPLDVRQAGTHSGYGLNPRSRISPPVSAPEASHGSNLVSPHTRSRADSESSQTGARRPPFLLMPAPTAPIAAMSPSTKQRLSNHAYPLPLPPLSTYPIKSIALSAGLQAQPSQVSSTTPLVGGAVHSRVGEWPAKDRPLSTVSTVSCYSTSSASHGPPPSREQLPSSLFSGLTKNDNVSAQSSSSVPFRRPSKSKKVPELARVPSHHDHGPVPQNLWGGTGNGPARRSLASQFRQPQAYRVSQNSGKVYWMKGWPAGYAFYDHQKGTLPSPRHDVYLVGSATANRFRSKNEFKPHAKWLMTDPTLNPRNCGCKYCTKTKSQVEVNQLQGLRGLQRPPEHHSQPSRPTSSGEQLTHARRRVIREKMKEEKSKPAKQTDQPPTALPERLRDLNSGRKFRPFELVWVALQDPIQIGEDDSVMIDFWPATIISYSTKNEPTPHKPGDTNYDIVIRCVFTIQLVGINYRALVPEDRLLPQLGYVPSQGLLDAVKGCRPTVPLDPEFTNYAHFNPLPEFNSAMSVPAGSYTRQDALPAFCLALHIVACLTPVWCATHSYSGNTKNDQIGDLFQGLWWGSERIWLDDVIRLRPSRDELDPDNTLGLLPPSSPDAATRALLLRLTYIMVDKEDTTGMSVCVGGDLYELATKESQPQPPERGPARQSIFGPPTGLLGPPSDHVDQPIASTSGATVGPTLAESPVAMPPAPPGFVFRKLLKPGSEMIVDVGAIAGRYYPSIIRADTLERVTRTLNQETGVRAGETIYGTIDGYARERIRRARRSQDALEIASDELTQLLGLSGLFLGDGNAMQTEQWAKGRMQTIKGAESNGKRVLYEQWSQLDGSSDVEMEDA</sequence>
<dbReference type="PANTHER" id="PTHR38046:SF1">
    <property type="entry name" value="CRYPTIC LOCI REGULATOR 2"/>
    <property type="match status" value="1"/>
</dbReference>
<evidence type="ECO:0000259" key="4">
    <source>
        <dbReference type="Pfam" id="PF13023"/>
    </source>
</evidence>
<dbReference type="EMBL" id="SSOP01000014">
    <property type="protein sequence ID" value="KAB5594935.1"/>
    <property type="molecule type" value="Genomic_DNA"/>
</dbReference>
<feature type="compositionally biased region" description="Polar residues" evidence="1">
    <location>
        <begin position="884"/>
        <end position="893"/>
    </location>
</feature>
<keyword evidence="2" id="KW-0812">Transmembrane</keyword>
<dbReference type="GO" id="GO:0033553">
    <property type="term" value="C:rDNA heterochromatin"/>
    <property type="evidence" value="ECO:0007669"/>
    <property type="project" value="TreeGrafter"/>
</dbReference>
<feature type="transmembrane region" description="Helical" evidence="2">
    <location>
        <begin position="265"/>
        <end position="292"/>
    </location>
</feature>
<reference evidence="6 7" key="1">
    <citation type="journal article" date="2019" name="Fungal Biol. Biotechnol.">
        <title>Draft genome sequence of fastidious pathogen Ceratobasidium theobromae, which causes vascular-streak dieback in Theobroma cacao.</title>
        <authorList>
            <person name="Ali S.S."/>
            <person name="Asman A."/>
            <person name="Shao J."/>
            <person name="Firmansyah A.P."/>
            <person name="Susilo A.W."/>
            <person name="Rosmana A."/>
            <person name="McMahon P."/>
            <person name="Junaid M."/>
            <person name="Guest D."/>
            <person name="Kheng T.Y."/>
            <person name="Meinhardt L.W."/>
            <person name="Bailey B.A."/>
        </authorList>
    </citation>
    <scope>NUCLEOTIDE SEQUENCE [LARGE SCALE GENOMIC DNA]</scope>
    <source>
        <strain evidence="6 7">CT2</strain>
    </source>
</reference>
<evidence type="ECO:0000256" key="1">
    <source>
        <dbReference type="SAM" id="MobiDB-lite"/>
    </source>
</evidence>
<evidence type="ECO:0000259" key="3">
    <source>
        <dbReference type="Pfam" id="PF10383"/>
    </source>
</evidence>
<feature type="compositionally biased region" description="Polar residues" evidence="1">
    <location>
        <begin position="704"/>
        <end position="727"/>
    </location>
</feature>
<dbReference type="Pfam" id="PF16761">
    <property type="entry name" value="Clr2_transil"/>
    <property type="match status" value="1"/>
</dbReference>
<organism evidence="6 7">
    <name type="scientific">Ceratobasidium theobromae</name>
    <dbReference type="NCBI Taxonomy" id="1582974"/>
    <lineage>
        <taxon>Eukaryota</taxon>
        <taxon>Fungi</taxon>
        <taxon>Dikarya</taxon>
        <taxon>Basidiomycota</taxon>
        <taxon>Agaricomycotina</taxon>
        <taxon>Agaricomycetes</taxon>
        <taxon>Cantharellales</taxon>
        <taxon>Ceratobasidiaceae</taxon>
        <taxon>Ceratobasidium</taxon>
    </lineage>
</organism>
<dbReference type="InterPro" id="IPR018839">
    <property type="entry name" value="Tscrpt-silencing_Clr2_C"/>
</dbReference>
<evidence type="ECO:0000313" key="7">
    <source>
        <dbReference type="Proteomes" id="UP000383932"/>
    </source>
</evidence>
<feature type="region of interest" description="Disordered" evidence="1">
    <location>
        <begin position="496"/>
        <end position="515"/>
    </location>
</feature>
<feature type="transmembrane region" description="Helical" evidence="2">
    <location>
        <begin position="192"/>
        <end position="213"/>
    </location>
</feature>
<dbReference type="GO" id="GO:0031934">
    <property type="term" value="C:mating-type region heterochromatin"/>
    <property type="evidence" value="ECO:0007669"/>
    <property type="project" value="TreeGrafter"/>
</dbReference>
<dbReference type="InterPro" id="IPR031915">
    <property type="entry name" value="Clr2_N"/>
</dbReference>
<feature type="region of interest" description="Disordered" evidence="1">
    <location>
        <begin position="871"/>
        <end position="927"/>
    </location>
</feature>
<dbReference type="PANTHER" id="PTHR38046">
    <property type="entry name" value="CRYPTIC LOCI REGULATOR 2"/>
    <property type="match status" value="1"/>
</dbReference>
<feature type="compositionally biased region" description="Basic and acidic residues" evidence="1">
    <location>
        <begin position="903"/>
        <end position="912"/>
    </location>
</feature>
<dbReference type="SUPFAM" id="SSF109604">
    <property type="entry name" value="HD-domain/PDEase-like"/>
    <property type="match status" value="1"/>
</dbReference>
<dbReference type="GO" id="GO:0070824">
    <property type="term" value="C:SHREC complex"/>
    <property type="evidence" value="ECO:0007669"/>
    <property type="project" value="InterPro"/>
</dbReference>
<feature type="domain" description="Cryptic loci regulator 2 C-terminal" evidence="3">
    <location>
        <begin position="1107"/>
        <end position="1270"/>
    </location>
</feature>
<gene>
    <name evidence="6" type="ORF">CTheo_1568</name>
</gene>
<feature type="region of interest" description="Disordered" evidence="1">
    <location>
        <begin position="431"/>
        <end position="484"/>
    </location>
</feature>
<protein>
    <submittedName>
        <fullName evidence="6">Clr2 domain containing protein</fullName>
    </submittedName>
</protein>
<name>A0A5N5QT53_9AGAM</name>
<dbReference type="InterPro" id="IPR038986">
    <property type="entry name" value="Clr2"/>
</dbReference>
<comment type="caution">
    <text evidence="6">The sequence shown here is derived from an EMBL/GenBank/DDBJ whole genome shotgun (WGS) entry which is preliminary data.</text>
</comment>
<dbReference type="Proteomes" id="UP000383932">
    <property type="component" value="Unassembled WGS sequence"/>
</dbReference>
<feature type="region of interest" description="Disordered" evidence="1">
    <location>
        <begin position="1184"/>
        <end position="1212"/>
    </location>
</feature>
<feature type="region of interest" description="Disordered" evidence="1">
    <location>
        <begin position="524"/>
        <end position="602"/>
    </location>
</feature>
<dbReference type="InterPro" id="IPR006674">
    <property type="entry name" value="HD_domain"/>
</dbReference>
<keyword evidence="7" id="KW-1185">Reference proteome</keyword>
<feature type="domain" description="HD" evidence="4">
    <location>
        <begin position="2"/>
        <end position="92"/>
    </location>
</feature>
<dbReference type="Pfam" id="PF10383">
    <property type="entry name" value="Clr2"/>
    <property type="match status" value="1"/>
</dbReference>